<dbReference type="AlphaFoldDB" id="A0AAW2I2G4"/>
<comment type="caution">
    <text evidence="2">The sequence shown here is derived from an EMBL/GenBank/DDBJ whole genome shotgun (WGS) entry which is preliminary data.</text>
</comment>
<protein>
    <submittedName>
        <fullName evidence="2">Uncharacterized protein</fullName>
    </submittedName>
</protein>
<proteinExistence type="predicted"/>
<reference evidence="2" key="1">
    <citation type="journal article" date="2024" name="Gigascience">
        <title>Chromosome-level genome of the poultry shaft louse Menopon gallinae provides insight into the host-switching and adaptive evolution of parasitic lice.</title>
        <authorList>
            <person name="Xu Y."/>
            <person name="Ma L."/>
            <person name="Liu S."/>
            <person name="Liang Y."/>
            <person name="Liu Q."/>
            <person name="He Z."/>
            <person name="Tian L."/>
            <person name="Duan Y."/>
            <person name="Cai W."/>
            <person name="Li H."/>
            <person name="Song F."/>
        </authorList>
    </citation>
    <scope>NUCLEOTIDE SEQUENCE</scope>
    <source>
        <strain evidence="2">Cailab_2023a</strain>
    </source>
</reference>
<evidence type="ECO:0000256" key="1">
    <source>
        <dbReference type="SAM" id="MobiDB-lite"/>
    </source>
</evidence>
<gene>
    <name evidence="2" type="ORF">PYX00_003824</name>
</gene>
<feature type="region of interest" description="Disordered" evidence="1">
    <location>
        <begin position="1"/>
        <end position="23"/>
    </location>
</feature>
<evidence type="ECO:0000313" key="2">
    <source>
        <dbReference type="EMBL" id="KAL0276211.1"/>
    </source>
</evidence>
<dbReference type="EMBL" id="JARGDH010000002">
    <property type="protein sequence ID" value="KAL0276211.1"/>
    <property type="molecule type" value="Genomic_DNA"/>
</dbReference>
<organism evidence="2">
    <name type="scientific">Menopon gallinae</name>
    <name type="common">poultry shaft louse</name>
    <dbReference type="NCBI Taxonomy" id="328185"/>
    <lineage>
        <taxon>Eukaryota</taxon>
        <taxon>Metazoa</taxon>
        <taxon>Ecdysozoa</taxon>
        <taxon>Arthropoda</taxon>
        <taxon>Hexapoda</taxon>
        <taxon>Insecta</taxon>
        <taxon>Pterygota</taxon>
        <taxon>Neoptera</taxon>
        <taxon>Paraneoptera</taxon>
        <taxon>Psocodea</taxon>
        <taxon>Troctomorpha</taxon>
        <taxon>Phthiraptera</taxon>
        <taxon>Amblycera</taxon>
        <taxon>Menoponidae</taxon>
        <taxon>Menopon</taxon>
    </lineage>
</organism>
<name>A0AAW2I2G4_9NEOP</name>
<sequence>MLVVRPSAKRGSVEHSRGRHRKYKDESFADGAEEVQYERDGHYYGSYRKYKDESFADGLECPPRAEEVFVGELVPDEWVAAEETAAQDVRDSLRNGIVARATLTSLVEEKTDVRLVHWYDQDLDKIQVWGWKNRIVQLQTDDHRPAQGRVNLVREVTLSAVYPRREGGKLRRYKSIPEQPKLRRVDHASRAIIYD</sequence>
<accession>A0AAW2I2G4</accession>